<keyword evidence="6 9" id="KW-0418">Kinase</keyword>
<dbReference type="GO" id="GO:0010134">
    <property type="term" value="P:sulfate assimilation via adenylyl sulfate reduction"/>
    <property type="evidence" value="ECO:0007669"/>
    <property type="project" value="TreeGrafter"/>
</dbReference>
<dbReference type="GO" id="GO:0070814">
    <property type="term" value="P:hydrogen sulfide biosynthetic process"/>
    <property type="evidence" value="ECO:0007669"/>
    <property type="project" value="UniProtKB-UniPathway"/>
</dbReference>
<dbReference type="InterPro" id="IPR059117">
    <property type="entry name" value="APS_kinase_dom"/>
</dbReference>
<dbReference type="STRING" id="47500.AF333_02995"/>
<keyword evidence="5 6" id="KW-0067">ATP-binding</keyword>
<comment type="similarity">
    <text evidence="6">Belongs to the APS kinase family.</text>
</comment>
<dbReference type="GO" id="GO:0005737">
    <property type="term" value="C:cytoplasm"/>
    <property type="evidence" value="ECO:0007669"/>
    <property type="project" value="TreeGrafter"/>
</dbReference>
<dbReference type="Proteomes" id="UP000182836">
    <property type="component" value="Unassembled WGS sequence"/>
</dbReference>
<keyword evidence="3 6" id="KW-0808">Transferase</keyword>
<feature type="domain" description="APS kinase" evidence="7">
    <location>
        <begin position="3"/>
        <end position="150"/>
    </location>
</feature>
<dbReference type="GO" id="GO:0004020">
    <property type="term" value="F:adenylylsulfate kinase activity"/>
    <property type="evidence" value="ECO:0007669"/>
    <property type="project" value="UniProtKB-EC"/>
</dbReference>
<organism evidence="8 10">
    <name type="scientific">Aneurinibacillus migulanus</name>
    <name type="common">Bacillus migulanus</name>
    <dbReference type="NCBI Taxonomy" id="47500"/>
    <lineage>
        <taxon>Bacteria</taxon>
        <taxon>Bacillati</taxon>
        <taxon>Bacillota</taxon>
        <taxon>Bacilli</taxon>
        <taxon>Bacillales</taxon>
        <taxon>Paenibacillaceae</taxon>
        <taxon>Aneurinibacillus group</taxon>
        <taxon>Aneurinibacillus</taxon>
    </lineage>
</organism>
<dbReference type="Proteomes" id="UP000037269">
    <property type="component" value="Unassembled WGS sequence"/>
</dbReference>
<evidence type="ECO:0000256" key="2">
    <source>
        <dbReference type="ARBA" id="ARBA00012121"/>
    </source>
</evidence>
<evidence type="ECO:0000256" key="1">
    <source>
        <dbReference type="ARBA" id="ARBA00001823"/>
    </source>
</evidence>
<dbReference type="AlphaFoldDB" id="A0A0D1W1U2"/>
<evidence type="ECO:0000313" key="11">
    <source>
        <dbReference type="Proteomes" id="UP000182836"/>
    </source>
</evidence>
<evidence type="ECO:0000313" key="10">
    <source>
        <dbReference type="Proteomes" id="UP000037269"/>
    </source>
</evidence>
<evidence type="ECO:0000256" key="6">
    <source>
        <dbReference type="RuleBase" id="RU004347"/>
    </source>
</evidence>
<evidence type="ECO:0000313" key="8">
    <source>
        <dbReference type="EMBL" id="KON94611.1"/>
    </source>
</evidence>
<dbReference type="Gene3D" id="3.40.50.300">
    <property type="entry name" value="P-loop containing nucleotide triphosphate hydrolases"/>
    <property type="match status" value="1"/>
</dbReference>
<comment type="pathway">
    <text evidence="6">Sulfur metabolism; hydrogen sulfide biosynthesis; sulfite from sulfate: step 2/3.</text>
</comment>
<dbReference type="GO" id="GO:0005524">
    <property type="term" value="F:ATP binding"/>
    <property type="evidence" value="ECO:0007669"/>
    <property type="project" value="UniProtKB-KW"/>
</dbReference>
<dbReference type="SUPFAM" id="SSF52540">
    <property type="entry name" value="P-loop containing nucleoside triphosphate hydrolases"/>
    <property type="match status" value="1"/>
</dbReference>
<name>A0A0D1W1U2_ANEMI</name>
<dbReference type="Pfam" id="PF01583">
    <property type="entry name" value="APS_kinase"/>
    <property type="match status" value="1"/>
</dbReference>
<keyword evidence="4 6" id="KW-0547">Nucleotide-binding</keyword>
<dbReference type="NCBIfam" id="TIGR00455">
    <property type="entry name" value="apsK"/>
    <property type="match status" value="1"/>
</dbReference>
<protein>
    <recommendedName>
        <fullName evidence="2 6">Adenylyl-sulfate kinase</fullName>
        <ecNumber evidence="2 6">2.7.1.25</ecNumber>
    </recommendedName>
</protein>
<dbReference type="EMBL" id="LGUG01000004">
    <property type="protein sequence ID" value="KON94611.1"/>
    <property type="molecule type" value="Genomic_DNA"/>
</dbReference>
<reference evidence="8 10" key="1">
    <citation type="submission" date="2015-07" db="EMBL/GenBank/DDBJ databases">
        <title>Fjat-14205 dsm 2895.</title>
        <authorList>
            <person name="Liu B."/>
            <person name="Wang J."/>
            <person name="Zhu Y."/>
            <person name="Liu G."/>
            <person name="Chen Q."/>
            <person name="Chen Z."/>
            <person name="Lan J."/>
            <person name="Che J."/>
            <person name="Ge C."/>
            <person name="Shi H."/>
            <person name="Pan Z."/>
            <person name="Liu X."/>
        </authorList>
    </citation>
    <scope>NUCLEOTIDE SEQUENCE [LARGE SCALE GENOMIC DNA]</scope>
    <source>
        <strain evidence="8 10">DSM 2895</strain>
    </source>
</reference>
<dbReference type="GO" id="GO:0004781">
    <property type="term" value="F:sulfate adenylyltransferase (ATP) activity"/>
    <property type="evidence" value="ECO:0007669"/>
    <property type="project" value="TreeGrafter"/>
</dbReference>
<evidence type="ECO:0000259" key="7">
    <source>
        <dbReference type="Pfam" id="PF01583"/>
    </source>
</evidence>
<evidence type="ECO:0000256" key="4">
    <source>
        <dbReference type="ARBA" id="ARBA00022741"/>
    </source>
</evidence>
<dbReference type="OrthoDB" id="9804504at2"/>
<dbReference type="NCBIfam" id="NF004041">
    <property type="entry name" value="PRK05541.1"/>
    <property type="match status" value="1"/>
</dbReference>
<dbReference type="InterPro" id="IPR050512">
    <property type="entry name" value="Sulf_AdTrans/APS_kinase"/>
</dbReference>
<gene>
    <name evidence="8" type="ORF">AF333_02995</name>
    <name evidence="9" type="ORF">SAMN04487909_104167</name>
</gene>
<dbReference type="EMBL" id="FNED01000004">
    <property type="protein sequence ID" value="SDI47929.1"/>
    <property type="molecule type" value="Genomic_DNA"/>
</dbReference>
<dbReference type="InterPro" id="IPR027417">
    <property type="entry name" value="P-loop_NTPase"/>
</dbReference>
<dbReference type="PATRIC" id="fig|47500.8.peg.2959"/>
<dbReference type="GeneID" id="42304176"/>
<dbReference type="PANTHER" id="PTHR42700:SF1">
    <property type="entry name" value="SULFATE ADENYLYLTRANSFERASE"/>
    <property type="match status" value="1"/>
</dbReference>
<keyword evidence="10" id="KW-1185">Reference proteome</keyword>
<accession>A0A0D1W1U2</accession>
<dbReference type="CDD" id="cd02027">
    <property type="entry name" value="APSK"/>
    <property type="match status" value="1"/>
</dbReference>
<sequence length="177" mass="20499">MENFTVWFTGLSGAGKSTLALKLERYLMEKDCNVQLLDGDIVREEIGSVFGYERTERIKMAKVLRLLAKLLNKKGITVIVAAIAPYEEIRQANRERLENYIEIFVECSIKNCIERDVKKLYQKAFRGEVENMIGVDDIYETPQNYDVKVNTSLESIEESFNKIKEYIEKILQRKGTT</sequence>
<dbReference type="EC" id="2.7.1.25" evidence="2 6"/>
<comment type="function">
    <text evidence="6">Catalyzes the synthesis of activated sulfate.</text>
</comment>
<evidence type="ECO:0000313" key="9">
    <source>
        <dbReference type="EMBL" id="SDI47929.1"/>
    </source>
</evidence>
<evidence type="ECO:0000256" key="3">
    <source>
        <dbReference type="ARBA" id="ARBA00022679"/>
    </source>
</evidence>
<dbReference type="UniPathway" id="UPA00140">
    <property type="reaction ID" value="UER00205"/>
</dbReference>
<dbReference type="InterPro" id="IPR002891">
    <property type="entry name" value="APS"/>
</dbReference>
<dbReference type="RefSeq" id="WP_043067655.1">
    <property type="nucleotide sequence ID" value="NZ_BJOA01000081.1"/>
</dbReference>
<comment type="catalytic activity">
    <reaction evidence="1 6">
        <text>adenosine 5'-phosphosulfate + ATP = 3'-phosphoadenylyl sulfate + ADP + H(+)</text>
        <dbReference type="Rhea" id="RHEA:24152"/>
        <dbReference type="ChEBI" id="CHEBI:15378"/>
        <dbReference type="ChEBI" id="CHEBI:30616"/>
        <dbReference type="ChEBI" id="CHEBI:58243"/>
        <dbReference type="ChEBI" id="CHEBI:58339"/>
        <dbReference type="ChEBI" id="CHEBI:456216"/>
        <dbReference type="EC" id="2.7.1.25"/>
    </reaction>
</comment>
<proteinExistence type="inferred from homology"/>
<evidence type="ECO:0000256" key="5">
    <source>
        <dbReference type="ARBA" id="ARBA00022840"/>
    </source>
</evidence>
<dbReference type="GO" id="GO:0019379">
    <property type="term" value="P:sulfate assimilation, phosphoadenylyl sulfate reduction by phosphoadenylyl-sulfate reductase (thioredoxin)"/>
    <property type="evidence" value="ECO:0007669"/>
    <property type="project" value="TreeGrafter"/>
</dbReference>
<dbReference type="PANTHER" id="PTHR42700">
    <property type="entry name" value="SULFATE ADENYLYLTRANSFERASE"/>
    <property type="match status" value="1"/>
</dbReference>
<reference evidence="9 11" key="2">
    <citation type="submission" date="2016-10" db="EMBL/GenBank/DDBJ databases">
        <authorList>
            <person name="de Groot N.N."/>
        </authorList>
    </citation>
    <scope>NUCLEOTIDE SEQUENCE [LARGE SCALE GENOMIC DNA]</scope>
    <source>
        <strain evidence="9 11">DSM 2895</strain>
    </source>
</reference>